<dbReference type="AlphaFoldDB" id="A0AA39RVI8"/>
<reference evidence="2" key="1">
    <citation type="journal article" date="2022" name="Plant J.">
        <title>Strategies of tolerance reflected in two North American maple genomes.</title>
        <authorList>
            <person name="McEvoy S.L."/>
            <person name="Sezen U.U."/>
            <person name="Trouern-Trend A."/>
            <person name="McMahon S.M."/>
            <person name="Schaberg P.G."/>
            <person name="Yang J."/>
            <person name="Wegrzyn J.L."/>
            <person name="Swenson N.G."/>
        </authorList>
    </citation>
    <scope>NUCLEOTIDE SEQUENCE</scope>
    <source>
        <strain evidence="2">NS2018</strain>
    </source>
</reference>
<keyword evidence="3" id="KW-1185">Reference proteome</keyword>
<sequence length="111" mass="12405">MLNDKEAMQIAQKVDAIEIVPNHEIMAQEQASNLSENIPEEETHRNHSEGLATVTSVIKWQPPREGFYKVNTYAALNVSWQRVGVGLVVRDANKDVMAASAQRLEATYTPN</sequence>
<evidence type="ECO:0000313" key="3">
    <source>
        <dbReference type="Proteomes" id="UP001168877"/>
    </source>
</evidence>
<evidence type="ECO:0000313" key="2">
    <source>
        <dbReference type="EMBL" id="KAK0579572.1"/>
    </source>
</evidence>
<accession>A0AA39RVI8</accession>
<name>A0AA39RVI8_ACESA</name>
<feature type="region of interest" description="Disordered" evidence="1">
    <location>
        <begin position="30"/>
        <end position="51"/>
    </location>
</feature>
<organism evidence="2 3">
    <name type="scientific">Acer saccharum</name>
    <name type="common">Sugar maple</name>
    <dbReference type="NCBI Taxonomy" id="4024"/>
    <lineage>
        <taxon>Eukaryota</taxon>
        <taxon>Viridiplantae</taxon>
        <taxon>Streptophyta</taxon>
        <taxon>Embryophyta</taxon>
        <taxon>Tracheophyta</taxon>
        <taxon>Spermatophyta</taxon>
        <taxon>Magnoliopsida</taxon>
        <taxon>eudicotyledons</taxon>
        <taxon>Gunneridae</taxon>
        <taxon>Pentapetalae</taxon>
        <taxon>rosids</taxon>
        <taxon>malvids</taxon>
        <taxon>Sapindales</taxon>
        <taxon>Sapindaceae</taxon>
        <taxon>Hippocastanoideae</taxon>
        <taxon>Acereae</taxon>
        <taxon>Acer</taxon>
    </lineage>
</organism>
<evidence type="ECO:0000256" key="1">
    <source>
        <dbReference type="SAM" id="MobiDB-lite"/>
    </source>
</evidence>
<gene>
    <name evidence="2" type="ORF">LWI29_028113</name>
</gene>
<dbReference type="Proteomes" id="UP001168877">
    <property type="component" value="Unassembled WGS sequence"/>
</dbReference>
<proteinExistence type="predicted"/>
<protein>
    <submittedName>
        <fullName evidence="2">Uncharacterized protein</fullName>
    </submittedName>
</protein>
<reference evidence="2" key="2">
    <citation type="submission" date="2023-06" db="EMBL/GenBank/DDBJ databases">
        <authorList>
            <person name="Swenson N.G."/>
            <person name="Wegrzyn J.L."/>
            <person name="Mcevoy S.L."/>
        </authorList>
    </citation>
    <scope>NUCLEOTIDE SEQUENCE</scope>
    <source>
        <strain evidence="2">NS2018</strain>
        <tissue evidence="2">Leaf</tissue>
    </source>
</reference>
<dbReference type="EMBL" id="JAUESC010000385">
    <property type="protein sequence ID" value="KAK0579572.1"/>
    <property type="molecule type" value="Genomic_DNA"/>
</dbReference>
<comment type="caution">
    <text evidence="2">The sequence shown here is derived from an EMBL/GenBank/DDBJ whole genome shotgun (WGS) entry which is preliminary data.</text>
</comment>